<organism evidence="3 4">
    <name type="scientific">Actinospica durhamensis</name>
    <dbReference type="NCBI Taxonomy" id="1508375"/>
    <lineage>
        <taxon>Bacteria</taxon>
        <taxon>Bacillati</taxon>
        <taxon>Actinomycetota</taxon>
        <taxon>Actinomycetes</taxon>
        <taxon>Catenulisporales</taxon>
        <taxon>Actinospicaceae</taxon>
        <taxon>Actinospica</taxon>
    </lineage>
</organism>
<dbReference type="Gene3D" id="3.20.20.80">
    <property type="entry name" value="Glycosidases"/>
    <property type="match status" value="1"/>
</dbReference>
<dbReference type="InterPro" id="IPR045857">
    <property type="entry name" value="O16G_dom_2"/>
</dbReference>
<dbReference type="PANTHER" id="PTHR10357:SF179">
    <property type="entry name" value="NEUTRAL AND BASIC AMINO ACID TRANSPORT PROTEIN RBAT"/>
    <property type="match status" value="1"/>
</dbReference>
<keyword evidence="4" id="KW-1185">Reference proteome</keyword>
<dbReference type="SMART" id="SM00642">
    <property type="entry name" value="Aamy"/>
    <property type="match status" value="1"/>
</dbReference>
<comment type="caution">
    <text evidence="3">The sequence shown here is derived from an EMBL/GenBank/DDBJ whole genome shotgun (WGS) entry which is preliminary data.</text>
</comment>
<dbReference type="AlphaFoldDB" id="A0A941EQU3"/>
<evidence type="ECO:0000313" key="4">
    <source>
        <dbReference type="Proteomes" id="UP000675781"/>
    </source>
</evidence>
<gene>
    <name evidence="3" type="ORF">KDL01_26100</name>
</gene>
<dbReference type="InterPro" id="IPR017853">
    <property type="entry name" value="GH"/>
</dbReference>
<dbReference type="PANTHER" id="PTHR10357">
    <property type="entry name" value="ALPHA-AMYLASE FAMILY MEMBER"/>
    <property type="match status" value="1"/>
</dbReference>
<sequence>MLTDPWWRDAVTYQVYVRSFADGNGDGIGDLRGIREKLGYLADLGVNALWLNPCFPSPMADAGYDIADYRDIEPSFGTVAEMDALIADAHALGIRILLDVVPNHCSDRHPKFQEALAAAPRSPQRSWFWFRPGRGPNGDEPPNNWQSYFGGPAWTRVTEPDGTPGQWYLHLFAAEQPDFNWENPAVREDFLSTLRFWFDRGVDGFRIDSAAVLVKDPLLPDLDPAAGPEEEHPYNDRDGIHEIYQEWRAVADSYDEPRALFGEVWIADPQRFAKYLRPQEMHAAFNFPFLQCAWDPAALRQVIDQTVAFHRPVGAPATWVLSNHDVTRHVTRYGRAETTFDFDDRGHGRPLDLELGTRRARAAALLYLALPGGAYLYQGEELGLWEVEDIPDALRDDPMWRRTAGVNPGRDGCRVPLPWSGQSAPFGFSTQPDAEAEPWLPTQPAAWREHTVEYQSGDPDSMLELYRSALRLRRSVPGFGSERESLRWMDSAPEILSFRRGTDAACVVNLSAEPVALPEHDAVLLTSSPLTDAGLLPPDAAAWLRLS</sequence>
<evidence type="ECO:0000313" key="3">
    <source>
        <dbReference type="EMBL" id="MBR7836780.1"/>
    </source>
</evidence>
<name>A0A941EQU3_9ACTN</name>
<dbReference type="Pfam" id="PF00128">
    <property type="entry name" value="Alpha-amylase"/>
    <property type="match status" value="1"/>
</dbReference>
<protein>
    <submittedName>
        <fullName evidence="3">Glycoside hydrolase family 13 protein</fullName>
    </submittedName>
</protein>
<evidence type="ECO:0000259" key="2">
    <source>
        <dbReference type="SMART" id="SM00642"/>
    </source>
</evidence>
<comment type="similarity">
    <text evidence="1">Belongs to the glycosyl hydrolase 13 family.</text>
</comment>
<dbReference type="Proteomes" id="UP000675781">
    <property type="component" value="Unassembled WGS sequence"/>
</dbReference>
<keyword evidence="3" id="KW-0378">Hydrolase</keyword>
<dbReference type="GO" id="GO:0004556">
    <property type="term" value="F:alpha-amylase activity"/>
    <property type="evidence" value="ECO:0007669"/>
    <property type="project" value="TreeGrafter"/>
</dbReference>
<dbReference type="RefSeq" id="WP_212531266.1">
    <property type="nucleotide sequence ID" value="NZ_JAGSOG010000161.1"/>
</dbReference>
<evidence type="ECO:0000256" key="1">
    <source>
        <dbReference type="ARBA" id="ARBA00008061"/>
    </source>
</evidence>
<dbReference type="Gene3D" id="3.90.400.10">
    <property type="entry name" value="Oligo-1,6-glucosidase, Domain 2"/>
    <property type="match status" value="1"/>
</dbReference>
<dbReference type="SUPFAM" id="SSF51445">
    <property type="entry name" value="(Trans)glycosidases"/>
    <property type="match status" value="1"/>
</dbReference>
<feature type="domain" description="Glycosyl hydrolase family 13 catalytic" evidence="2">
    <location>
        <begin position="14"/>
        <end position="410"/>
    </location>
</feature>
<proteinExistence type="inferred from homology"/>
<dbReference type="EMBL" id="JAGSOG010000161">
    <property type="protein sequence ID" value="MBR7836780.1"/>
    <property type="molecule type" value="Genomic_DNA"/>
</dbReference>
<dbReference type="CDD" id="cd11332">
    <property type="entry name" value="AmyAc_OligoGlu_TS"/>
    <property type="match status" value="1"/>
</dbReference>
<dbReference type="InterPro" id="IPR006047">
    <property type="entry name" value="GH13_cat_dom"/>
</dbReference>
<accession>A0A941EQU3</accession>
<dbReference type="GO" id="GO:0009313">
    <property type="term" value="P:oligosaccharide catabolic process"/>
    <property type="evidence" value="ECO:0007669"/>
    <property type="project" value="TreeGrafter"/>
</dbReference>
<reference evidence="3" key="1">
    <citation type="submission" date="2021-04" db="EMBL/GenBank/DDBJ databases">
        <title>Genome based classification of Actinospica acidithermotolerans sp. nov., an actinobacterium isolated from an Indonesian hot spring.</title>
        <authorList>
            <person name="Kusuma A.B."/>
            <person name="Putra K.E."/>
            <person name="Nafisah S."/>
            <person name="Loh J."/>
            <person name="Nouioui I."/>
            <person name="Goodfellow M."/>
        </authorList>
    </citation>
    <scope>NUCLEOTIDE SEQUENCE</scope>
    <source>
        <strain evidence="3">CSCA 57</strain>
    </source>
</reference>